<dbReference type="OrthoDB" id="3266505at2759"/>
<dbReference type="Pfam" id="PF04082">
    <property type="entry name" value="Fungal_trans"/>
    <property type="match status" value="1"/>
</dbReference>
<evidence type="ECO:0000256" key="2">
    <source>
        <dbReference type="ARBA" id="ARBA00022723"/>
    </source>
</evidence>
<keyword evidence="2" id="KW-0479">Metal-binding</keyword>
<dbReference type="GO" id="GO:0005634">
    <property type="term" value="C:nucleus"/>
    <property type="evidence" value="ECO:0007669"/>
    <property type="project" value="UniProtKB-SubCell"/>
</dbReference>
<sequence>MNDQPSPLGRNNDERSSSPKRKKARQKYAPKACVSCRRSKLKVGLAIDLQCIPHCLWHVCSGDNPCQRCRDNGKRCFYSEDQTAAEALQNLSRPSLSQQPSTSTPLSNGSGLARRNIMPRHQVTERRPSDASALGLSMEARMARVEAMMEALLQDRAESTTDAAMSMSMPTLDAINPALALLGQPPQTAFAHPSSASAIDPLLGTDITTLRLGSRSLVFPAPATYQQYIDCFFRELQCFHPCVDEQLFRLRSESMLAKPEVHHDDVCFLALNYIIFAWHDASSETAEPNPDNKPAGWHWLQLADDAVGSRQLYGQGDVSLAQFLVFKALYCALIDQPSLAYNTTGLASRYVLQQGLNRQSSHAGSGVWQTYERLRVFWSVLIVDRRISLSCGRPYTIRDIDIDVERPSDLYQRIILSDVHASDAGAKLDDSDSANAYLDCMIHWSRFAGSLWDSLLAAHVFVDTFADKVVTFDAAIADFFANTFPDLAAKIQPSRRHQYIRMSFDNLQFMTRRATMMSLQFDGATAGICSSLVVDTLSHVQAYETNTKHSSVLRHYMIPSLASSLLMLCSLLVSDLSLLGEELDDWISAYHHTFDSALSLLHALAQNTLLARRVLEDFGRIVPVVEAAIGRWSNGFSLLQSSPNWGIVKDVIPPDVSELLPYKEQVPAIRSSQVHNRLWTSTIGFVEADHGPSAYDGGVELGGLRSSILWI</sequence>
<gene>
    <name evidence="7" type="ORF">EKO04_004344</name>
</gene>
<evidence type="ECO:0000256" key="1">
    <source>
        <dbReference type="ARBA" id="ARBA00004123"/>
    </source>
</evidence>
<organism evidence="7 8">
    <name type="scientific">Ascochyta lentis</name>
    <dbReference type="NCBI Taxonomy" id="205686"/>
    <lineage>
        <taxon>Eukaryota</taxon>
        <taxon>Fungi</taxon>
        <taxon>Dikarya</taxon>
        <taxon>Ascomycota</taxon>
        <taxon>Pezizomycotina</taxon>
        <taxon>Dothideomycetes</taxon>
        <taxon>Pleosporomycetidae</taxon>
        <taxon>Pleosporales</taxon>
        <taxon>Pleosporineae</taxon>
        <taxon>Didymellaceae</taxon>
        <taxon>Ascochyta</taxon>
    </lineage>
</organism>
<dbReference type="GO" id="GO:0008270">
    <property type="term" value="F:zinc ion binding"/>
    <property type="evidence" value="ECO:0007669"/>
    <property type="project" value="InterPro"/>
</dbReference>
<evidence type="ECO:0000313" key="7">
    <source>
        <dbReference type="EMBL" id="KAF9697727.1"/>
    </source>
</evidence>
<evidence type="ECO:0000313" key="8">
    <source>
        <dbReference type="Proteomes" id="UP000651452"/>
    </source>
</evidence>
<reference evidence="7" key="2">
    <citation type="submission" date="2020-09" db="EMBL/GenBank/DDBJ databases">
        <title>Reference genome assembly for Australian Ascochyta lentis isolate Al4.</title>
        <authorList>
            <person name="Lee R.C."/>
            <person name="Farfan-Caceres L.M."/>
            <person name="Debler J.W."/>
            <person name="Williams A.H."/>
            <person name="Henares B.M."/>
        </authorList>
    </citation>
    <scope>NUCLEOTIDE SEQUENCE</scope>
    <source>
        <strain evidence="7">Al4</strain>
    </source>
</reference>
<dbReference type="InterPro" id="IPR036864">
    <property type="entry name" value="Zn2-C6_fun-type_DNA-bd_sf"/>
</dbReference>
<dbReference type="CDD" id="cd00067">
    <property type="entry name" value="GAL4"/>
    <property type="match status" value="1"/>
</dbReference>
<keyword evidence="3" id="KW-0238">DNA-binding</keyword>
<dbReference type="PANTHER" id="PTHR46910:SF3">
    <property type="entry name" value="HALOTOLERANCE PROTEIN 9-RELATED"/>
    <property type="match status" value="1"/>
</dbReference>
<name>A0A8H7J769_9PLEO</name>
<feature type="region of interest" description="Disordered" evidence="5">
    <location>
        <begin position="91"/>
        <end position="135"/>
    </location>
</feature>
<dbReference type="InterPro" id="IPR007219">
    <property type="entry name" value="XnlR_reg_dom"/>
</dbReference>
<accession>A0A8H7J769</accession>
<dbReference type="Proteomes" id="UP000651452">
    <property type="component" value="Unassembled WGS sequence"/>
</dbReference>
<feature type="domain" description="Xylanolytic transcriptional activator regulatory" evidence="6">
    <location>
        <begin position="340"/>
        <end position="413"/>
    </location>
</feature>
<dbReference type="GO" id="GO:0000981">
    <property type="term" value="F:DNA-binding transcription factor activity, RNA polymerase II-specific"/>
    <property type="evidence" value="ECO:0007669"/>
    <property type="project" value="InterPro"/>
</dbReference>
<proteinExistence type="predicted"/>
<feature type="region of interest" description="Disordered" evidence="5">
    <location>
        <begin position="1"/>
        <end position="26"/>
    </location>
</feature>
<dbReference type="InterPro" id="IPR050987">
    <property type="entry name" value="AtrR-like"/>
</dbReference>
<dbReference type="GO" id="GO:0003677">
    <property type="term" value="F:DNA binding"/>
    <property type="evidence" value="ECO:0007669"/>
    <property type="project" value="UniProtKB-KW"/>
</dbReference>
<dbReference type="GO" id="GO:0006351">
    <property type="term" value="P:DNA-templated transcription"/>
    <property type="evidence" value="ECO:0007669"/>
    <property type="project" value="InterPro"/>
</dbReference>
<evidence type="ECO:0000256" key="4">
    <source>
        <dbReference type="ARBA" id="ARBA00023242"/>
    </source>
</evidence>
<dbReference type="AlphaFoldDB" id="A0A8H7J769"/>
<dbReference type="CDD" id="cd12148">
    <property type="entry name" value="fungal_TF_MHR"/>
    <property type="match status" value="1"/>
</dbReference>
<evidence type="ECO:0000256" key="3">
    <source>
        <dbReference type="ARBA" id="ARBA00023125"/>
    </source>
</evidence>
<comment type="caution">
    <text evidence="7">The sequence shown here is derived from an EMBL/GenBank/DDBJ whole genome shotgun (WGS) entry which is preliminary data.</text>
</comment>
<evidence type="ECO:0000259" key="6">
    <source>
        <dbReference type="SMART" id="SM00906"/>
    </source>
</evidence>
<protein>
    <recommendedName>
        <fullName evidence="6">Xylanolytic transcriptional activator regulatory domain-containing protein</fullName>
    </recommendedName>
</protein>
<dbReference type="EMBL" id="RZGK01000007">
    <property type="protein sequence ID" value="KAF9697727.1"/>
    <property type="molecule type" value="Genomic_DNA"/>
</dbReference>
<reference evidence="7" key="1">
    <citation type="submission" date="2018-12" db="EMBL/GenBank/DDBJ databases">
        <authorList>
            <person name="Syme R.A."/>
            <person name="Farfan-Caceres L."/>
            <person name="Lichtenzveig J."/>
        </authorList>
    </citation>
    <scope>NUCLEOTIDE SEQUENCE</scope>
    <source>
        <strain evidence="7">Al4</strain>
    </source>
</reference>
<dbReference type="SMART" id="SM00906">
    <property type="entry name" value="Fungal_trans"/>
    <property type="match status" value="1"/>
</dbReference>
<evidence type="ECO:0000256" key="5">
    <source>
        <dbReference type="SAM" id="MobiDB-lite"/>
    </source>
</evidence>
<comment type="subcellular location">
    <subcellularLocation>
        <location evidence="1">Nucleus</location>
    </subcellularLocation>
</comment>
<feature type="compositionally biased region" description="Low complexity" evidence="5">
    <location>
        <begin position="91"/>
        <end position="108"/>
    </location>
</feature>
<keyword evidence="8" id="KW-1185">Reference proteome</keyword>
<dbReference type="InterPro" id="IPR001138">
    <property type="entry name" value="Zn2Cys6_DnaBD"/>
</dbReference>
<dbReference type="Gene3D" id="4.10.240.10">
    <property type="entry name" value="Zn(2)-C6 fungal-type DNA-binding domain"/>
    <property type="match status" value="1"/>
</dbReference>
<dbReference type="PANTHER" id="PTHR46910">
    <property type="entry name" value="TRANSCRIPTION FACTOR PDR1"/>
    <property type="match status" value="1"/>
</dbReference>
<keyword evidence="4" id="KW-0539">Nucleus</keyword>